<proteinExistence type="predicted"/>
<dbReference type="Proteomes" id="UP000236370">
    <property type="component" value="Unassembled WGS sequence"/>
</dbReference>
<feature type="region of interest" description="Disordered" evidence="1">
    <location>
        <begin position="152"/>
        <end position="173"/>
    </location>
</feature>
<sequence length="263" mass="28108">GTHGSLKTSAMRSNTRYYTGTQSRIRRMWNDTVRKQTESSFMAGDINSTPTLNRGTMGNHLLTNPVLQPRGGTSPYNTLIAESVGFNPSSPPVFNSPELEPGLAFRAHPCLFSSLFWLPPAGSYREPKHPLGGREACGMDTLPLNGNFNNSYSLRSGDFPPGDGGPEPPRGRNLADAAAFEKMIISELVHNNLRGSSSAAKGPPPPEPPVPPVPGGGGEEEAGGPGGADRAEIELLYKALEEPLLLPRAQSVLYQSDLDESES</sequence>
<name>A0A2J8LUQ2_PANTR</name>
<gene>
    <name evidence="3" type="ORF">CK820_G0026304</name>
</gene>
<feature type="region of interest" description="Disordered" evidence="1">
    <location>
        <begin position="194"/>
        <end position="230"/>
    </location>
</feature>
<feature type="compositionally biased region" description="Pro residues" evidence="1">
    <location>
        <begin position="202"/>
        <end position="214"/>
    </location>
</feature>
<dbReference type="GO" id="GO:0016020">
    <property type="term" value="C:membrane"/>
    <property type="evidence" value="ECO:0007669"/>
    <property type="project" value="InterPro"/>
</dbReference>
<comment type="caution">
    <text evidence="3">The sequence shown here is derived from an EMBL/GenBank/DDBJ whole genome shotgun (WGS) entry which is preliminary data.</text>
</comment>
<evidence type="ECO:0000256" key="1">
    <source>
        <dbReference type="SAM" id="MobiDB-lite"/>
    </source>
</evidence>
<evidence type="ECO:0000313" key="3">
    <source>
        <dbReference type="EMBL" id="PNI51002.1"/>
    </source>
</evidence>
<protein>
    <submittedName>
        <fullName evidence="3">ADGRL1 isoform 8</fullName>
    </submittedName>
</protein>
<accession>A0A2J8LUQ2</accession>
<organism evidence="3 4">
    <name type="scientific">Pan troglodytes</name>
    <name type="common">Chimpanzee</name>
    <dbReference type="NCBI Taxonomy" id="9598"/>
    <lineage>
        <taxon>Eukaryota</taxon>
        <taxon>Metazoa</taxon>
        <taxon>Chordata</taxon>
        <taxon>Craniata</taxon>
        <taxon>Vertebrata</taxon>
        <taxon>Euteleostomi</taxon>
        <taxon>Mammalia</taxon>
        <taxon>Eutheria</taxon>
        <taxon>Euarchontoglires</taxon>
        <taxon>Primates</taxon>
        <taxon>Haplorrhini</taxon>
        <taxon>Catarrhini</taxon>
        <taxon>Hominidae</taxon>
        <taxon>Pan</taxon>
    </lineage>
</organism>
<feature type="non-terminal residue" evidence="3">
    <location>
        <position position="263"/>
    </location>
</feature>
<feature type="non-terminal residue" evidence="3">
    <location>
        <position position="1"/>
    </location>
</feature>
<evidence type="ECO:0000259" key="2">
    <source>
        <dbReference type="Pfam" id="PF02354"/>
    </source>
</evidence>
<feature type="domain" description="GPCR family 2 latrophilin C-terminal" evidence="2">
    <location>
        <begin position="1"/>
        <end position="263"/>
    </location>
</feature>
<evidence type="ECO:0000313" key="4">
    <source>
        <dbReference type="Proteomes" id="UP000236370"/>
    </source>
</evidence>
<dbReference type="AlphaFoldDB" id="A0A2J8LUQ2"/>
<reference evidence="3 4" key="1">
    <citation type="submission" date="2017-12" db="EMBL/GenBank/DDBJ databases">
        <title>High-resolution comparative analysis of great ape genomes.</title>
        <authorList>
            <person name="Pollen A."/>
            <person name="Hastie A."/>
            <person name="Hormozdiari F."/>
            <person name="Dougherty M."/>
            <person name="Liu R."/>
            <person name="Chaisson M."/>
            <person name="Hoppe E."/>
            <person name="Hill C."/>
            <person name="Pang A."/>
            <person name="Hillier L."/>
            <person name="Baker C."/>
            <person name="Armstrong J."/>
            <person name="Shendure J."/>
            <person name="Paten B."/>
            <person name="Wilson R."/>
            <person name="Chao H."/>
            <person name="Schneider V."/>
            <person name="Ventura M."/>
            <person name="Kronenberg Z."/>
            <person name="Murali S."/>
            <person name="Gordon D."/>
            <person name="Cantsilieris S."/>
            <person name="Munson K."/>
            <person name="Nelson B."/>
            <person name="Raja A."/>
            <person name="Underwood J."/>
            <person name="Diekhans M."/>
            <person name="Fiddes I."/>
            <person name="Haussler D."/>
            <person name="Eichler E."/>
        </authorList>
    </citation>
    <scope>NUCLEOTIDE SEQUENCE [LARGE SCALE GENOMIC DNA]</scope>
    <source>
        <strain evidence="3">Yerkes chimp pedigree #C0471</strain>
    </source>
</reference>
<dbReference type="InterPro" id="IPR003334">
    <property type="entry name" value="GPCR_2_latrophilin_rcpt_C"/>
</dbReference>
<dbReference type="EMBL" id="NBAG03000278">
    <property type="protein sequence ID" value="PNI51002.1"/>
    <property type="molecule type" value="Genomic_DNA"/>
</dbReference>
<dbReference type="GO" id="GO:0004930">
    <property type="term" value="F:G protein-coupled receptor activity"/>
    <property type="evidence" value="ECO:0007669"/>
    <property type="project" value="InterPro"/>
</dbReference>
<dbReference type="Pfam" id="PF02354">
    <property type="entry name" value="Latrophilin"/>
    <property type="match status" value="1"/>
</dbReference>